<dbReference type="AlphaFoldDB" id="A0A9P7JFZ9"/>
<dbReference type="GeneID" id="64628953"/>
<sequence length="53" mass="5773">MNTNTDIISSLPTEVLCNTFFHSLPHTGHLLPRSQSSPMLLSRICPCCGANCL</sequence>
<organism evidence="1 2">
    <name type="scientific">Suillus subaureus</name>
    <dbReference type="NCBI Taxonomy" id="48587"/>
    <lineage>
        <taxon>Eukaryota</taxon>
        <taxon>Fungi</taxon>
        <taxon>Dikarya</taxon>
        <taxon>Basidiomycota</taxon>
        <taxon>Agaricomycotina</taxon>
        <taxon>Agaricomycetes</taxon>
        <taxon>Agaricomycetidae</taxon>
        <taxon>Boletales</taxon>
        <taxon>Suillineae</taxon>
        <taxon>Suillaceae</taxon>
        <taxon>Suillus</taxon>
    </lineage>
</organism>
<dbReference type="EMBL" id="JABBWG010000007">
    <property type="protein sequence ID" value="KAG1820899.1"/>
    <property type="molecule type" value="Genomic_DNA"/>
</dbReference>
<dbReference type="Proteomes" id="UP000807769">
    <property type="component" value="Unassembled WGS sequence"/>
</dbReference>
<evidence type="ECO:0000313" key="2">
    <source>
        <dbReference type="Proteomes" id="UP000807769"/>
    </source>
</evidence>
<reference evidence="1" key="1">
    <citation type="journal article" date="2020" name="New Phytol.">
        <title>Comparative genomics reveals dynamic genome evolution in host specialist ectomycorrhizal fungi.</title>
        <authorList>
            <person name="Lofgren L.A."/>
            <person name="Nguyen N.H."/>
            <person name="Vilgalys R."/>
            <person name="Ruytinx J."/>
            <person name="Liao H.L."/>
            <person name="Branco S."/>
            <person name="Kuo A."/>
            <person name="LaButti K."/>
            <person name="Lipzen A."/>
            <person name="Andreopoulos W."/>
            <person name="Pangilinan J."/>
            <person name="Riley R."/>
            <person name="Hundley H."/>
            <person name="Na H."/>
            <person name="Barry K."/>
            <person name="Grigoriev I.V."/>
            <person name="Stajich J.E."/>
            <person name="Kennedy P.G."/>
        </authorList>
    </citation>
    <scope>NUCLEOTIDE SEQUENCE</scope>
    <source>
        <strain evidence="1">MN1</strain>
    </source>
</reference>
<dbReference type="RefSeq" id="XP_041195966.1">
    <property type="nucleotide sequence ID" value="XM_041334936.1"/>
</dbReference>
<gene>
    <name evidence="1" type="ORF">BJ212DRAFT_1336217</name>
</gene>
<name>A0A9P7JFZ9_9AGAM</name>
<accession>A0A9P7JFZ9</accession>
<evidence type="ECO:0000313" key="1">
    <source>
        <dbReference type="EMBL" id="KAG1820899.1"/>
    </source>
</evidence>
<keyword evidence="2" id="KW-1185">Reference proteome</keyword>
<proteinExistence type="predicted"/>
<comment type="caution">
    <text evidence="1">The sequence shown here is derived from an EMBL/GenBank/DDBJ whole genome shotgun (WGS) entry which is preliminary data.</text>
</comment>
<protein>
    <submittedName>
        <fullName evidence="1">Uncharacterized protein</fullName>
    </submittedName>
</protein>